<evidence type="ECO:0000313" key="1">
    <source>
        <dbReference type="EMBL" id="OIV37112.1"/>
    </source>
</evidence>
<reference evidence="1 2" key="1">
    <citation type="submission" date="2016-10" db="EMBL/GenBank/DDBJ databases">
        <title>Genome sequence of Streptomyces gilvigriseus MUSC 26.</title>
        <authorList>
            <person name="Lee L.-H."/>
            <person name="Ser H.-L."/>
        </authorList>
    </citation>
    <scope>NUCLEOTIDE SEQUENCE [LARGE SCALE GENOMIC DNA]</scope>
    <source>
        <strain evidence="1 2">MUSC 26</strain>
    </source>
</reference>
<dbReference type="RefSeq" id="WP_071656940.1">
    <property type="nucleotide sequence ID" value="NZ_MLCF01000063.1"/>
</dbReference>
<organism evidence="1 2">
    <name type="scientific">Mangrovactinospora gilvigrisea</name>
    <dbReference type="NCBI Taxonomy" id="1428644"/>
    <lineage>
        <taxon>Bacteria</taxon>
        <taxon>Bacillati</taxon>
        <taxon>Actinomycetota</taxon>
        <taxon>Actinomycetes</taxon>
        <taxon>Kitasatosporales</taxon>
        <taxon>Streptomycetaceae</taxon>
        <taxon>Mangrovactinospora</taxon>
    </lineage>
</organism>
<evidence type="ECO:0000313" key="2">
    <source>
        <dbReference type="Proteomes" id="UP000243342"/>
    </source>
</evidence>
<accession>A0A1J7C6C4</accession>
<keyword evidence="2" id="KW-1185">Reference proteome</keyword>
<gene>
    <name evidence="1" type="ORF">BIV57_12805</name>
</gene>
<proteinExistence type="predicted"/>
<dbReference type="Proteomes" id="UP000243342">
    <property type="component" value="Unassembled WGS sequence"/>
</dbReference>
<comment type="caution">
    <text evidence="1">The sequence shown here is derived from an EMBL/GenBank/DDBJ whole genome shotgun (WGS) entry which is preliminary data.</text>
</comment>
<dbReference type="EMBL" id="MLCF01000063">
    <property type="protein sequence ID" value="OIV37112.1"/>
    <property type="molecule type" value="Genomic_DNA"/>
</dbReference>
<dbReference type="OrthoDB" id="4230094at2"/>
<name>A0A1J7C6C4_9ACTN</name>
<sequence length="85" mass="9357">MADTTIKISEEARDRLRQLADERGISIRALVETLATTTPTEAERRAAVERNLTHVAAANGVRLTEADLERGRKAKASLSSLAERR</sequence>
<protein>
    <submittedName>
        <fullName evidence="1">Uncharacterized protein</fullName>
    </submittedName>
</protein>
<dbReference type="AlphaFoldDB" id="A0A1J7C6C4"/>